<protein>
    <submittedName>
        <fullName evidence="2">Uncharacterized protein</fullName>
    </submittedName>
</protein>
<reference evidence="3" key="1">
    <citation type="submission" date="2016-06" db="EMBL/GenBank/DDBJ databases">
        <authorList>
            <person name="Varghese N."/>
            <person name="Submissions Spin"/>
        </authorList>
    </citation>
    <scope>NUCLEOTIDE SEQUENCE [LARGE SCALE GENOMIC DNA]</scope>
    <source>
        <strain evidence="3">DSM 44830</strain>
    </source>
</reference>
<feature type="chain" id="PRO_5008711384" evidence="1">
    <location>
        <begin position="30"/>
        <end position="132"/>
    </location>
</feature>
<evidence type="ECO:0000313" key="3">
    <source>
        <dbReference type="Proteomes" id="UP000199504"/>
    </source>
</evidence>
<keyword evidence="1" id="KW-0732">Signal</keyword>
<sequence length="132" mass="13523">MGIRNSTIVALTGLATVAGLAITPSPAMAYGGGCTDYSRNGWNVGVCSSDNGIRVYGDIYVNTRGSLGGRCSIVMGLFKSGGSLVASRTDGCYSGHHSPISAPMSGGCYYNSFSVNVDGYLRDNGTSPSSCK</sequence>
<dbReference type="AlphaFoldDB" id="A0A1C5AMI5"/>
<keyword evidence="3" id="KW-1185">Reference proteome</keyword>
<proteinExistence type="predicted"/>
<dbReference type="OrthoDB" id="3405811at2"/>
<organism evidence="2 3">
    <name type="scientific">Micromonospora mirobrigensis</name>
    <dbReference type="NCBI Taxonomy" id="262898"/>
    <lineage>
        <taxon>Bacteria</taxon>
        <taxon>Bacillati</taxon>
        <taxon>Actinomycetota</taxon>
        <taxon>Actinomycetes</taxon>
        <taxon>Micromonosporales</taxon>
        <taxon>Micromonosporaceae</taxon>
        <taxon>Micromonospora</taxon>
    </lineage>
</organism>
<gene>
    <name evidence="2" type="ORF">GA0070564_11377</name>
</gene>
<evidence type="ECO:0000256" key="1">
    <source>
        <dbReference type="SAM" id="SignalP"/>
    </source>
</evidence>
<feature type="signal peptide" evidence="1">
    <location>
        <begin position="1"/>
        <end position="29"/>
    </location>
</feature>
<evidence type="ECO:0000313" key="2">
    <source>
        <dbReference type="EMBL" id="SCF46438.1"/>
    </source>
</evidence>
<accession>A0A1C5AMI5</accession>
<dbReference type="EMBL" id="FMCX01000013">
    <property type="protein sequence ID" value="SCF46438.1"/>
    <property type="molecule type" value="Genomic_DNA"/>
</dbReference>
<dbReference type="Proteomes" id="UP000199504">
    <property type="component" value="Unassembled WGS sequence"/>
</dbReference>
<name>A0A1C5AMI5_9ACTN</name>
<dbReference type="RefSeq" id="WP_091615753.1">
    <property type="nucleotide sequence ID" value="NZ_FMCX01000013.1"/>
</dbReference>